<dbReference type="GO" id="GO:0005829">
    <property type="term" value="C:cytosol"/>
    <property type="evidence" value="ECO:0007669"/>
    <property type="project" value="TreeGrafter"/>
</dbReference>
<evidence type="ECO:0000313" key="2">
    <source>
        <dbReference type="EMBL" id="ERT13498.1"/>
    </source>
</evidence>
<dbReference type="AlphaFoldDB" id="U7R0Q0"/>
<dbReference type="InterPro" id="IPR053392">
    <property type="entry name" value="Transposase_IS30-like"/>
</dbReference>
<reference evidence="2 3" key="1">
    <citation type="submission" date="2013-10" db="EMBL/GenBank/DDBJ databases">
        <title>Whole Genome Shotgun Sequence of Photorhabdus temperata J3.</title>
        <authorList>
            <person name="Park G.-S."/>
            <person name="Hong S.-J."/>
            <person name="Shin J.-H."/>
        </authorList>
    </citation>
    <scope>NUCLEOTIDE SEQUENCE [LARGE SCALE GENOMIC DNA]</scope>
    <source>
        <strain evidence="2 3">J3</strain>
    </source>
</reference>
<dbReference type="PATRIC" id="fig|1389415.4.peg.1744"/>
<sequence length="157" mass="18343">MHHETICRLIYKNKMDRGDLWQYLRIVRKPYRKWYGCYERRGKIKNKVSINERPEIVDKKARIGDWEGNTIIGKDKKSVLLTLVERKALYLIIIKLNKKQASEVAEATVKALYPLKQKVKTMTFDNGLELNNRPRKIRGGKPSNGLFKGIRTCLLVA</sequence>
<proteinExistence type="predicted"/>
<dbReference type="Proteomes" id="UP000017133">
    <property type="component" value="Unassembled WGS sequence"/>
</dbReference>
<dbReference type="NCBIfam" id="NF033563">
    <property type="entry name" value="transpos_IS30"/>
    <property type="match status" value="1"/>
</dbReference>
<gene>
    <name evidence="2" type="ORF">O185_08715</name>
</gene>
<keyword evidence="3" id="KW-1185">Reference proteome</keyword>
<dbReference type="PANTHER" id="PTHR10948">
    <property type="entry name" value="TRANSPOSASE"/>
    <property type="match status" value="1"/>
</dbReference>
<dbReference type="PROSITE" id="PS50994">
    <property type="entry name" value="INTEGRASE"/>
    <property type="match status" value="1"/>
</dbReference>
<dbReference type="InterPro" id="IPR051917">
    <property type="entry name" value="Transposase-Integrase"/>
</dbReference>
<comment type="caution">
    <text evidence="2">The sequence shown here is derived from an EMBL/GenBank/DDBJ whole genome shotgun (WGS) entry which is preliminary data.</text>
</comment>
<dbReference type="InterPro" id="IPR001584">
    <property type="entry name" value="Integrase_cat-core"/>
</dbReference>
<organism evidence="2 3">
    <name type="scientific">Photorhabdus temperata J3</name>
    <dbReference type="NCBI Taxonomy" id="1389415"/>
    <lineage>
        <taxon>Bacteria</taxon>
        <taxon>Pseudomonadati</taxon>
        <taxon>Pseudomonadota</taxon>
        <taxon>Gammaproteobacteria</taxon>
        <taxon>Enterobacterales</taxon>
        <taxon>Morganellaceae</taxon>
        <taxon>Photorhabdus</taxon>
    </lineage>
</organism>
<dbReference type="GO" id="GO:0032196">
    <property type="term" value="P:transposition"/>
    <property type="evidence" value="ECO:0007669"/>
    <property type="project" value="TreeGrafter"/>
</dbReference>
<evidence type="ECO:0000259" key="1">
    <source>
        <dbReference type="PROSITE" id="PS50994"/>
    </source>
</evidence>
<name>U7R0Q0_PHOTE</name>
<dbReference type="GO" id="GO:0015074">
    <property type="term" value="P:DNA integration"/>
    <property type="evidence" value="ECO:0007669"/>
    <property type="project" value="InterPro"/>
</dbReference>
<feature type="domain" description="Integrase catalytic" evidence="1">
    <location>
        <begin position="50"/>
        <end position="157"/>
    </location>
</feature>
<dbReference type="PANTHER" id="PTHR10948:SF23">
    <property type="entry name" value="TRANSPOSASE INSI FOR INSERTION SEQUENCE ELEMENT IS30A-RELATED"/>
    <property type="match status" value="1"/>
</dbReference>
<dbReference type="EMBL" id="AXDT01000076">
    <property type="protein sequence ID" value="ERT13498.1"/>
    <property type="molecule type" value="Genomic_DNA"/>
</dbReference>
<accession>U7R0Q0</accession>
<dbReference type="GO" id="GO:0004803">
    <property type="term" value="F:transposase activity"/>
    <property type="evidence" value="ECO:0007669"/>
    <property type="project" value="TreeGrafter"/>
</dbReference>
<evidence type="ECO:0000313" key="3">
    <source>
        <dbReference type="Proteomes" id="UP000017133"/>
    </source>
</evidence>
<protein>
    <recommendedName>
        <fullName evidence="1">Integrase catalytic domain-containing protein</fullName>
    </recommendedName>
</protein>